<dbReference type="InterPro" id="IPR051781">
    <property type="entry name" value="Metallo-dep_Hydrolase"/>
</dbReference>
<protein>
    <submittedName>
        <fullName evidence="2">Amidohydrolase</fullName>
    </submittedName>
</protein>
<proteinExistence type="predicted"/>
<dbReference type="PANTHER" id="PTHR43135">
    <property type="entry name" value="ALPHA-D-RIBOSE 1-METHYLPHOSPHONATE 5-TRIPHOSPHATE DIPHOSPHATASE"/>
    <property type="match status" value="1"/>
</dbReference>
<dbReference type="Gene3D" id="3.20.20.140">
    <property type="entry name" value="Metal-dependent hydrolases"/>
    <property type="match status" value="1"/>
</dbReference>
<reference evidence="2" key="2">
    <citation type="submission" date="2023-01" db="EMBL/GenBank/DDBJ databases">
        <title>Draft genome sequence of Algimonas porphyrae strain NBRC 108216.</title>
        <authorList>
            <person name="Sun Q."/>
            <person name="Mori K."/>
        </authorList>
    </citation>
    <scope>NUCLEOTIDE SEQUENCE</scope>
    <source>
        <strain evidence="2">NBRC 108216</strain>
    </source>
</reference>
<keyword evidence="1" id="KW-0732">Signal</keyword>
<dbReference type="RefSeq" id="WP_284368830.1">
    <property type="nucleotide sequence ID" value="NZ_BSNJ01000001.1"/>
</dbReference>
<comment type="caution">
    <text evidence="2">The sequence shown here is derived from an EMBL/GenBank/DDBJ whole genome shotgun (WGS) entry which is preliminary data.</text>
</comment>
<accession>A0ABQ5UXH6</accession>
<dbReference type="SUPFAM" id="SSF51338">
    <property type="entry name" value="Composite domain of metallo-dependent hydrolases"/>
    <property type="match status" value="1"/>
</dbReference>
<dbReference type="InterPro" id="IPR011059">
    <property type="entry name" value="Metal-dep_hydrolase_composite"/>
</dbReference>
<evidence type="ECO:0000313" key="3">
    <source>
        <dbReference type="Proteomes" id="UP001161390"/>
    </source>
</evidence>
<dbReference type="SUPFAM" id="SSF51556">
    <property type="entry name" value="Metallo-dependent hydrolases"/>
    <property type="match status" value="1"/>
</dbReference>
<gene>
    <name evidence="2" type="ORF">GCM10007854_00260</name>
</gene>
<dbReference type="EMBL" id="BSNJ01000001">
    <property type="protein sequence ID" value="GLQ19071.1"/>
    <property type="molecule type" value="Genomic_DNA"/>
</dbReference>
<keyword evidence="3" id="KW-1185">Reference proteome</keyword>
<organism evidence="2 3">
    <name type="scientific">Algimonas porphyrae</name>
    <dbReference type="NCBI Taxonomy" id="1128113"/>
    <lineage>
        <taxon>Bacteria</taxon>
        <taxon>Pseudomonadati</taxon>
        <taxon>Pseudomonadota</taxon>
        <taxon>Alphaproteobacteria</taxon>
        <taxon>Maricaulales</taxon>
        <taxon>Robiginitomaculaceae</taxon>
        <taxon>Algimonas</taxon>
    </lineage>
</organism>
<evidence type="ECO:0000256" key="1">
    <source>
        <dbReference type="SAM" id="SignalP"/>
    </source>
</evidence>
<sequence>MRRLFLTSAAILMTASGAAAQDMFLDDATVIDENGITTTADIQLSGGVIAAMGSSLTATDGSETMTGMWVTPGLVSSYSTLGIVDIGAERSTNDTQSATDRASISIKASDSFNPREAHIANARRRGVMYVAVTPSPTGDTIFAGTGLVASLSGTEDSVLDDRAFIHLALGEAGSRRAGNTRGAAIAQLEAALGDARRSFLTQDEGDVLRRQDAQAFRDAVAGRIPLLIAASRASDLRRIIGLTQDYPSLDIIIVGAEEAHLLADDIAAAGIRLIVDPHENLPDTFDTLNSSLDNVLALDTAGVDFAISGLSSFRVVKAGGLSQHAGNAVGQGLSREAAFRAITGTPARWFDIDLGDIRADSPASLVIWDGDPMEVTSAPVAMFQDGQAMSLESRMTALRDRYNPTSQDNRPHKYR</sequence>
<dbReference type="PANTHER" id="PTHR43135:SF3">
    <property type="entry name" value="ALPHA-D-RIBOSE 1-METHYLPHOSPHONATE 5-TRIPHOSPHATE DIPHOSPHATASE"/>
    <property type="match status" value="1"/>
</dbReference>
<dbReference type="Proteomes" id="UP001161390">
    <property type="component" value="Unassembled WGS sequence"/>
</dbReference>
<evidence type="ECO:0000313" key="2">
    <source>
        <dbReference type="EMBL" id="GLQ19071.1"/>
    </source>
</evidence>
<dbReference type="InterPro" id="IPR032466">
    <property type="entry name" value="Metal_Hydrolase"/>
</dbReference>
<reference evidence="2" key="1">
    <citation type="journal article" date="2014" name="Int. J. Syst. Evol. Microbiol.">
        <title>Complete genome of a new Firmicutes species belonging to the dominant human colonic microbiota ('Ruminococcus bicirculans') reveals two chromosomes and a selective capacity to utilize plant glucans.</title>
        <authorList>
            <consortium name="NISC Comparative Sequencing Program"/>
            <person name="Wegmann U."/>
            <person name="Louis P."/>
            <person name="Goesmann A."/>
            <person name="Henrissat B."/>
            <person name="Duncan S.H."/>
            <person name="Flint H.J."/>
        </authorList>
    </citation>
    <scope>NUCLEOTIDE SEQUENCE</scope>
    <source>
        <strain evidence="2">NBRC 108216</strain>
    </source>
</reference>
<name>A0ABQ5UXH6_9PROT</name>
<feature type="signal peptide" evidence="1">
    <location>
        <begin position="1"/>
        <end position="20"/>
    </location>
</feature>
<feature type="chain" id="PRO_5046889529" evidence="1">
    <location>
        <begin position="21"/>
        <end position="415"/>
    </location>
</feature>